<keyword evidence="1" id="KW-0472">Membrane</keyword>
<evidence type="ECO:0000256" key="1">
    <source>
        <dbReference type="SAM" id="Phobius"/>
    </source>
</evidence>
<dbReference type="Proteomes" id="UP000247790">
    <property type="component" value="Unassembled WGS sequence"/>
</dbReference>
<keyword evidence="1" id="KW-0812">Transmembrane</keyword>
<feature type="transmembrane region" description="Helical" evidence="1">
    <location>
        <begin position="45"/>
        <end position="64"/>
    </location>
</feature>
<keyword evidence="1" id="KW-1133">Transmembrane helix</keyword>
<reference evidence="2 3" key="1">
    <citation type="submission" date="2018-06" db="EMBL/GenBank/DDBJ databases">
        <title>Genomic Encyclopedia of Type Strains, Phase III (KMG-III): the genomes of soil and plant-associated and newly described type strains.</title>
        <authorList>
            <person name="Whitman W."/>
        </authorList>
    </citation>
    <scope>NUCLEOTIDE SEQUENCE [LARGE SCALE GENOMIC DNA]</scope>
    <source>
        <strain evidence="2 3">CECT 7022</strain>
    </source>
</reference>
<accession>A0A2V4W879</accession>
<protein>
    <recommendedName>
        <fullName evidence="4">Immunity protein 17 of polymorphic toxin system</fullName>
    </recommendedName>
</protein>
<comment type="caution">
    <text evidence="2">The sequence shown here is derived from an EMBL/GenBank/DDBJ whole genome shotgun (WGS) entry which is preliminary data.</text>
</comment>
<dbReference type="EMBL" id="QJSW01000014">
    <property type="protein sequence ID" value="PYE47345.1"/>
    <property type="molecule type" value="Genomic_DNA"/>
</dbReference>
<evidence type="ECO:0000313" key="2">
    <source>
        <dbReference type="EMBL" id="PYE47345.1"/>
    </source>
</evidence>
<gene>
    <name evidence="2" type="ORF">DFQ00_11486</name>
</gene>
<organism evidence="2 3">
    <name type="scientific">Paenibacillus barcinonensis</name>
    <dbReference type="NCBI Taxonomy" id="198119"/>
    <lineage>
        <taxon>Bacteria</taxon>
        <taxon>Bacillati</taxon>
        <taxon>Bacillota</taxon>
        <taxon>Bacilli</taxon>
        <taxon>Bacillales</taxon>
        <taxon>Paenibacillaceae</taxon>
        <taxon>Paenibacillus</taxon>
    </lineage>
</organism>
<sequence length="67" mass="7789">MFFFVVFLIISISGFIFGVRALLIPDSWPFNLNKRELDFNDLTNIRFRGIFLLALSIVCFTASLREL</sequence>
<evidence type="ECO:0000313" key="3">
    <source>
        <dbReference type="Proteomes" id="UP000247790"/>
    </source>
</evidence>
<name>A0A2V4W879_PAEBA</name>
<proteinExistence type="predicted"/>
<dbReference type="AlphaFoldDB" id="A0A2V4W879"/>
<evidence type="ECO:0008006" key="4">
    <source>
        <dbReference type="Google" id="ProtNLM"/>
    </source>
</evidence>